<keyword evidence="4" id="KW-1185">Reference proteome</keyword>
<dbReference type="EMBL" id="LR778301">
    <property type="protein sequence ID" value="CAB1368402.1"/>
    <property type="molecule type" value="Genomic_DNA"/>
</dbReference>
<evidence type="ECO:0000259" key="2">
    <source>
        <dbReference type="Pfam" id="PF13478"/>
    </source>
</evidence>
<protein>
    <recommendedName>
        <fullName evidence="5">XdhC/CoxI family protein</fullName>
    </recommendedName>
</protein>
<dbReference type="InterPro" id="IPR003777">
    <property type="entry name" value="XdhC_CoxI"/>
</dbReference>
<dbReference type="OrthoDB" id="9815497at2"/>
<evidence type="ECO:0000313" key="3">
    <source>
        <dbReference type="EMBL" id="CAB1368402.1"/>
    </source>
</evidence>
<dbReference type="Proteomes" id="UP000515733">
    <property type="component" value="Chromosome"/>
</dbReference>
<dbReference type="Pfam" id="PF13478">
    <property type="entry name" value="XdhC_C"/>
    <property type="match status" value="1"/>
</dbReference>
<dbReference type="Gene3D" id="3.40.50.720">
    <property type="entry name" value="NAD(P)-binding Rossmann-like Domain"/>
    <property type="match status" value="1"/>
</dbReference>
<dbReference type="InterPro" id="IPR052698">
    <property type="entry name" value="MoCofactor_Util/Proc"/>
</dbReference>
<sequence>MASDLDDILHQAQSWLQSGQGVALATVARTWGSSPRPVGSHLAVNESGAFVGSVSGGCIEGAVIQEALKTIADGQPRRLEFGVSDEQAWEVGLACGGRVQVYVARAAGFLAQLLATRANRRPVALVTRLSDGTQVLLEPGATREPLALSPVMEAELGRRFVSGQSGALDEDGDIFARVYVPEPRLLIVGAVHIAQVLAPMAAMAGYEVTVIDPRRAFASEERFPGVALSDAWPDEAMAQLGADARTAVVTLTHDPKLDDPALVAALASPAFYIGALGSRRTHEKRLARLTELGLAEQIGRIHAPVGLDLGGRYPSEIAVSILAQIIQVRYQGAAG</sequence>
<dbReference type="InterPro" id="IPR027051">
    <property type="entry name" value="XdhC_Rossmann_dom"/>
</dbReference>
<reference evidence="3 4" key="1">
    <citation type="submission" date="2020-03" db="EMBL/GenBank/DDBJ databases">
        <authorList>
            <consortium name="Genoscope - CEA"/>
            <person name="William W."/>
        </authorList>
    </citation>
    <scope>NUCLEOTIDE SEQUENCE [LARGE SCALE GENOMIC DNA]</scope>
    <source>
        <strain evidence="4">DSM 16959</strain>
    </source>
</reference>
<dbReference type="PANTHER" id="PTHR30388">
    <property type="entry name" value="ALDEHYDE OXIDOREDUCTASE MOLYBDENUM COFACTOR ASSEMBLY PROTEIN"/>
    <property type="match status" value="1"/>
</dbReference>
<dbReference type="PANTHER" id="PTHR30388:SF4">
    <property type="entry name" value="MOLYBDENUM COFACTOR INSERTION CHAPERONE PAOD"/>
    <property type="match status" value="1"/>
</dbReference>
<evidence type="ECO:0000259" key="1">
    <source>
        <dbReference type="Pfam" id="PF02625"/>
    </source>
</evidence>
<dbReference type="RefSeq" id="WP_145771674.1">
    <property type="nucleotide sequence ID" value="NZ_LR778301.1"/>
</dbReference>
<organism evidence="3 4">
    <name type="scientific">Denitratisoma oestradiolicum</name>
    <dbReference type="NCBI Taxonomy" id="311182"/>
    <lineage>
        <taxon>Bacteria</taxon>
        <taxon>Pseudomonadati</taxon>
        <taxon>Pseudomonadota</taxon>
        <taxon>Betaproteobacteria</taxon>
        <taxon>Nitrosomonadales</taxon>
        <taxon>Sterolibacteriaceae</taxon>
        <taxon>Denitratisoma</taxon>
    </lineage>
</organism>
<feature type="domain" description="XdhC- CoxI" evidence="1">
    <location>
        <begin position="15"/>
        <end position="82"/>
    </location>
</feature>
<evidence type="ECO:0000313" key="4">
    <source>
        <dbReference type="Proteomes" id="UP000515733"/>
    </source>
</evidence>
<accession>A0A6S6XZR4</accession>
<dbReference type="Pfam" id="PF02625">
    <property type="entry name" value="XdhC_CoxI"/>
    <property type="match status" value="1"/>
</dbReference>
<evidence type="ECO:0008006" key="5">
    <source>
        <dbReference type="Google" id="ProtNLM"/>
    </source>
</evidence>
<dbReference type="AlphaFoldDB" id="A0A6S6XZR4"/>
<feature type="domain" description="XdhC Rossmann" evidence="2">
    <location>
        <begin position="185"/>
        <end position="325"/>
    </location>
</feature>
<name>A0A6S6XZR4_9PROT</name>
<dbReference type="KEGG" id="doe:DENOEST_1237"/>
<proteinExistence type="predicted"/>
<gene>
    <name evidence="3" type="ORF">DENOEST_1237</name>
</gene>